<sequence>MSPTFLSLSLSGPWALARFDPVAVSFILEVVAEVPRGSEYGKWHPSLIILI</sequence>
<protein>
    <submittedName>
        <fullName evidence="1">Uncharacterized protein</fullName>
    </submittedName>
</protein>
<proteinExistence type="predicted"/>
<dbReference type="EnsemblPlants" id="OB08G22050.1">
    <property type="protein sequence ID" value="OB08G22050.1"/>
    <property type="gene ID" value="OB08G22050"/>
</dbReference>
<dbReference type="AlphaFoldDB" id="J3MSX5"/>
<dbReference type="Gramene" id="OB08G22050.1">
    <property type="protein sequence ID" value="OB08G22050.1"/>
    <property type="gene ID" value="OB08G22050"/>
</dbReference>
<evidence type="ECO:0000313" key="1">
    <source>
        <dbReference type="EnsemblPlants" id="OB08G22050.1"/>
    </source>
</evidence>
<keyword evidence="2" id="KW-1185">Reference proteome</keyword>
<dbReference type="Proteomes" id="UP000006038">
    <property type="component" value="Chromosome 8"/>
</dbReference>
<accession>J3MSX5</accession>
<reference evidence="1" key="1">
    <citation type="journal article" date="2013" name="Nat. Commun.">
        <title>Whole-genome sequencing of Oryza brachyantha reveals mechanisms underlying Oryza genome evolution.</title>
        <authorList>
            <person name="Chen J."/>
            <person name="Huang Q."/>
            <person name="Gao D."/>
            <person name="Wang J."/>
            <person name="Lang Y."/>
            <person name="Liu T."/>
            <person name="Li B."/>
            <person name="Bai Z."/>
            <person name="Luis Goicoechea J."/>
            <person name="Liang C."/>
            <person name="Chen C."/>
            <person name="Zhang W."/>
            <person name="Sun S."/>
            <person name="Liao Y."/>
            <person name="Zhang X."/>
            <person name="Yang L."/>
            <person name="Song C."/>
            <person name="Wang M."/>
            <person name="Shi J."/>
            <person name="Liu G."/>
            <person name="Liu J."/>
            <person name="Zhou H."/>
            <person name="Zhou W."/>
            <person name="Yu Q."/>
            <person name="An N."/>
            <person name="Chen Y."/>
            <person name="Cai Q."/>
            <person name="Wang B."/>
            <person name="Liu B."/>
            <person name="Min J."/>
            <person name="Huang Y."/>
            <person name="Wu H."/>
            <person name="Li Z."/>
            <person name="Zhang Y."/>
            <person name="Yin Y."/>
            <person name="Song W."/>
            <person name="Jiang J."/>
            <person name="Jackson S.A."/>
            <person name="Wing R.A."/>
            <person name="Wang J."/>
            <person name="Chen M."/>
        </authorList>
    </citation>
    <scope>NUCLEOTIDE SEQUENCE [LARGE SCALE GENOMIC DNA]</scope>
    <source>
        <strain evidence="1">cv. IRGC 101232</strain>
    </source>
</reference>
<organism evidence="1">
    <name type="scientific">Oryza brachyantha</name>
    <name type="common">malo sina</name>
    <dbReference type="NCBI Taxonomy" id="4533"/>
    <lineage>
        <taxon>Eukaryota</taxon>
        <taxon>Viridiplantae</taxon>
        <taxon>Streptophyta</taxon>
        <taxon>Embryophyta</taxon>
        <taxon>Tracheophyta</taxon>
        <taxon>Spermatophyta</taxon>
        <taxon>Magnoliopsida</taxon>
        <taxon>Liliopsida</taxon>
        <taxon>Poales</taxon>
        <taxon>Poaceae</taxon>
        <taxon>BOP clade</taxon>
        <taxon>Oryzoideae</taxon>
        <taxon>Oryzeae</taxon>
        <taxon>Oryzinae</taxon>
        <taxon>Oryza</taxon>
    </lineage>
</organism>
<evidence type="ECO:0000313" key="2">
    <source>
        <dbReference type="Proteomes" id="UP000006038"/>
    </source>
</evidence>
<name>J3MSX5_ORYBR</name>
<dbReference type="HOGENOM" id="CLU_3109626_0_0_1"/>
<reference evidence="1" key="2">
    <citation type="submission" date="2013-04" db="UniProtKB">
        <authorList>
            <consortium name="EnsemblPlants"/>
        </authorList>
    </citation>
    <scope>IDENTIFICATION</scope>
</reference>